<dbReference type="GO" id="GO:0042802">
    <property type="term" value="F:identical protein binding"/>
    <property type="evidence" value="ECO:0007669"/>
    <property type="project" value="UniProtKB-ARBA"/>
</dbReference>
<evidence type="ECO:0000313" key="17">
    <source>
        <dbReference type="EMBL" id="KXA15026.1"/>
    </source>
</evidence>
<dbReference type="GO" id="GO:0072527">
    <property type="term" value="P:pyrimidine-containing compound metabolic process"/>
    <property type="evidence" value="ECO:0007669"/>
    <property type="project" value="UniProtKB-ARBA"/>
</dbReference>
<comment type="function">
    <text evidence="2 15">This enzyme scavenges exogenous and endogenous cytidine and 2'-deoxycytidine for UMP synthesis.</text>
</comment>
<keyword evidence="7 15" id="KW-0378">Hydrolase</keyword>
<sequence>MEEKEIRALIQKAMEVRKNAYAPYSKFLVGAVLIDEEGREYRGVNVENTSYGLSSCAERNAIFSGVAKGMKKIAVLCVVGDTEDPIRPCGACRQVILEFANEDTKIILSNLHGKYEVFSIEDLLPNSFFVKIY</sequence>
<dbReference type="PROSITE" id="PS00903">
    <property type="entry name" value="CYT_DCMP_DEAMINASES_1"/>
    <property type="match status" value="1"/>
</dbReference>
<gene>
    <name evidence="17" type="ORF">HMPREF3206_00857</name>
</gene>
<name>A0A133NFF4_9FUSO</name>
<dbReference type="GO" id="GO:0004126">
    <property type="term" value="F:cytidine deaminase activity"/>
    <property type="evidence" value="ECO:0007669"/>
    <property type="project" value="UniProtKB-UniRule"/>
</dbReference>
<feature type="domain" description="CMP/dCMP-type deaminase" evidence="16">
    <location>
        <begin position="4"/>
        <end position="131"/>
    </location>
</feature>
<dbReference type="Gene3D" id="3.40.140.10">
    <property type="entry name" value="Cytidine Deaminase, domain 2"/>
    <property type="match status" value="1"/>
</dbReference>
<comment type="catalytic activity">
    <reaction evidence="10 15">
        <text>2'-deoxycytidine + H2O + H(+) = 2'-deoxyuridine + NH4(+)</text>
        <dbReference type="Rhea" id="RHEA:13433"/>
        <dbReference type="ChEBI" id="CHEBI:15377"/>
        <dbReference type="ChEBI" id="CHEBI:15378"/>
        <dbReference type="ChEBI" id="CHEBI:15698"/>
        <dbReference type="ChEBI" id="CHEBI:16450"/>
        <dbReference type="ChEBI" id="CHEBI:28938"/>
        <dbReference type="EC" id="3.5.4.5"/>
    </reaction>
</comment>
<evidence type="ECO:0000256" key="2">
    <source>
        <dbReference type="ARBA" id="ARBA00003949"/>
    </source>
</evidence>
<dbReference type="Proteomes" id="UP000070617">
    <property type="component" value="Unassembled WGS sequence"/>
</dbReference>
<dbReference type="InterPro" id="IPR050202">
    <property type="entry name" value="Cyt/Deoxycyt_deaminase"/>
</dbReference>
<evidence type="ECO:0000256" key="12">
    <source>
        <dbReference type="PIRSR" id="PIRSR606262-1"/>
    </source>
</evidence>
<evidence type="ECO:0000256" key="5">
    <source>
        <dbReference type="ARBA" id="ARBA00018266"/>
    </source>
</evidence>
<dbReference type="GO" id="GO:0055086">
    <property type="term" value="P:nucleobase-containing small molecule metabolic process"/>
    <property type="evidence" value="ECO:0007669"/>
    <property type="project" value="UniProtKB-ARBA"/>
</dbReference>
<dbReference type="PROSITE" id="PS51747">
    <property type="entry name" value="CYT_DCMP_DEAMINASES_2"/>
    <property type="match status" value="1"/>
</dbReference>
<dbReference type="EMBL" id="LRPX01000035">
    <property type="protein sequence ID" value="KXA15026.1"/>
    <property type="molecule type" value="Genomic_DNA"/>
</dbReference>
<feature type="binding site" evidence="14">
    <location>
        <position position="92"/>
    </location>
    <ligand>
        <name>Zn(2+)</name>
        <dbReference type="ChEBI" id="CHEBI:29105"/>
        <note>catalytic</note>
    </ligand>
</feature>
<dbReference type="STRING" id="134605.HMPREF3206_00857"/>
<evidence type="ECO:0000256" key="13">
    <source>
        <dbReference type="PIRSR" id="PIRSR606262-2"/>
    </source>
</evidence>
<dbReference type="PANTHER" id="PTHR11644">
    <property type="entry name" value="CYTIDINE DEAMINASE"/>
    <property type="match status" value="1"/>
</dbReference>
<dbReference type="InterPro" id="IPR002125">
    <property type="entry name" value="CMP_dCMP_dom"/>
</dbReference>
<dbReference type="AlphaFoldDB" id="A0A133NFF4"/>
<feature type="active site" description="Proton donor" evidence="12">
    <location>
        <position position="58"/>
    </location>
</feature>
<dbReference type="NCBIfam" id="TIGR01354">
    <property type="entry name" value="cyt_deam_tetra"/>
    <property type="match status" value="1"/>
</dbReference>
<dbReference type="InterPro" id="IPR016193">
    <property type="entry name" value="Cytidine_deaminase-like"/>
</dbReference>
<evidence type="ECO:0000256" key="14">
    <source>
        <dbReference type="PIRSR" id="PIRSR606262-3"/>
    </source>
</evidence>
<evidence type="ECO:0000256" key="1">
    <source>
        <dbReference type="ARBA" id="ARBA00001947"/>
    </source>
</evidence>
<evidence type="ECO:0000256" key="15">
    <source>
        <dbReference type="RuleBase" id="RU364006"/>
    </source>
</evidence>
<evidence type="ECO:0000256" key="7">
    <source>
        <dbReference type="ARBA" id="ARBA00022801"/>
    </source>
</evidence>
<dbReference type="InterPro" id="IPR016192">
    <property type="entry name" value="APOBEC/CMP_deaminase_Zn-bd"/>
</dbReference>
<evidence type="ECO:0000256" key="11">
    <source>
        <dbReference type="ARBA" id="ARBA00049558"/>
    </source>
</evidence>
<dbReference type="PATRIC" id="fig|134605.3.peg.854"/>
<proteinExistence type="inferred from homology"/>
<organism evidence="17 18">
    <name type="scientific">Fusobacterium equinum</name>
    <dbReference type="NCBI Taxonomy" id="134605"/>
    <lineage>
        <taxon>Bacteria</taxon>
        <taxon>Fusobacteriati</taxon>
        <taxon>Fusobacteriota</taxon>
        <taxon>Fusobacteriia</taxon>
        <taxon>Fusobacteriales</taxon>
        <taxon>Fusobacteriaceae</taxon>
        <taxon>Fusobacterium</taxon>
    </lineage>
</organism>
<evidence type="ECO:0000256" key="9">
    <source>
        <dbReference type="ARBA" id="ARBA00032005"/>
    </source>
</evidence>
<dbReference type="NCBIfam" id="NF004064">
    <property type="entry name" value="PRK05578.1"/>
    <property type="match status" value="1"/>
</dbReference>
<feature type="binding site" evidence="14">
    <location>
        <position position="89"/>
    </location>
    <ligand>
        <name>Zn(2+)</name>
        <dbReference type="ChEBI" id="CHEBI:29105"/>
        <note>catalytic</note>
    </ligand>
</feature>
<dbReference type="FunFam" id="3.40.140.10:FF:000008">
    <property type="entry name" value="Cytidine deaminase"/>
    <property type="match status" value="1"/>
</dbReference>
<keyword evidence="18" id="KW-1185">Reference proteome</keyword>
<reference evidence="18" key="1">
    <citation type="submission" date="2016-01" db="EMBL/GenBank/DDBJ databases">
        <authorList>
            <person name="Mitreva M."/>
            <person name="Pepin K.H."/>
            <person name="Mihindukulasuriya K.A."/>
            <person name="Fulton R."/>
            <person name="Fronick C."/>
            <person name="O'Laughlin M."/>
            <person name="Miner T."/>
            <person name="Herter B."/>
            <person name="Rosa B.A."/>
            <person name="Cordes M."/>
            <person name="Tomlinson C."/>
            <person name="Wollam A."/>
            <person name="Palsikar V.B."/>
            <person name="Mardis E.R."/>
            <person name="Wilson R.K."/>
        </authorList>
    </citation>
    <scope>NUCLEOTIDE SEQUENCE [LARGE SCALE GENOMIC DNA]</scope>
    <source>
        <strain evidence="18">CMW8396</strain>
    </source>
</reference>
<evidence type="ECO:0000256" key="4">
    <source>
        <dbReference type="ARBA" id="ARBA00012783"/>
    </source>
</evidence>
<dbReference type="GO" id="GO:0008270">
    <property type="term" value="F:zinc ion binding"/>
    <property type="evidence" value="ECO:0007669"/>
    <property type="project" value="UniProtKB-UniRule"/>
</dbReference>
<evidence type="ECO:0000256" key="10">
    <source>
        <dbReference type="ARBA" id="ARBA00049252"/>
    </source>
</evidence>
<protein>
    <recommendedName>
        <fullName evidence="5 15">Cytidine deaminase</fullName>
        <ecNumber evidence="4 15">3.5.4.5</ecNumber>
    </recommendedName>
    <alternativeName>
        <fullName evidence="9 15">Cytidine aminohydrolase</fullName>
    </alternativeName>
</protein>
<comment type="caution">
    <text evidence="17">The sequence shown here is derived from an EMBL/GenBank/DDBJ whole genome shotgun (WGS) entry which is preliminary data.</text>
</comment>
<dbReference type="PANTHER" id="PTHR11644:SF2">
    <property type="entry name" value="CYTIDINE DEAMINASE"/>
    <property type="match status" value="1"/>
</dbReference>
<dbReference type="InterPro" id="IPR006262">
    <property type="entry name" value="Cyt_deam_tetra"/>
</dbReference>
<evidence type="ECO:0000256" key="6">
    <source>
        <dbReference type="ARBA" id="ARBA00022723"/>
    </source>
</evidence>
<dbReference type="RefSeq" id="WP_008801568.1">
    <property type="nucleotide sequence ID" value="NZ_KQ956530.1"/>
</dbReference>
<dbReference type="SUPFAM" id="SSF53927">
    <property type="entry name" value="Cytidine deaminase-like"/>
    <property type="match status" value="1"/>
</dbReference>
<comment type="cofactor">
    <cofactor evidence="1 14 15">
        <name>Zn(2+)</name>
        <dbReference type="ChEBI" id="CHEBI:29105"/>
    </cofactor>
</comment>
<feature type="binding site" evidence="13">
    <location>
        <begin position="45"/>
        <end position="51"/>
    </location>
    <ligand>
        <name>substrate</name>
    </ligand>
</feature>
<evidence type="ECO:0000259" key="16">
    <source>
        <dbReference type="PROSITE" id="PS51747"/>
    </source>
</evidence>
<keyword evidence="6 14" id="KW-0479">Metal-binding</keyword>
<evidence type="ECO:0000256" key="3">
    <source>
        <dbReference type="ARBA" id="ARBA00006576"/>
    </source>
</evidence>
<comment type="catalytic activity">
    <reaction evidence="11 15">
        <text>cytidine + H2O + H(+) = uridine + NH4(+)</text>
        <dbReference type="Rhea" id="RHEA:16069"/>
        <dbReference type="ChEBI" id="CHEBI:15377"/>
        <dbReference type="ChEBI" id="CHEBI:15378"/>
        <dbReference type="ChEBI" id="CHEBI:16704"/>
        <dbReference type="ChEBI" id="CHEBI:17562"/>
        <dbReference type="ChEBI" id="CHEBI:28938"/>
        <dbReference type="EC" id="3.5.4.5"/>
    </reaction>
</comment>
<dbReference type="GO" id="GO:0005829">
    <property type="term" value="C:cytosol"/>
    <property type="evidence" value="ECO:0007669"/>
    <property type="project" value="TreeGrafter"/>
</dbReference>
<evidence type="ECO:0000313" key="18">
    <source>
        <dbReference type="Proteomes" id="UP000070617"/>
    </source>
</evidence>
<keyword evidence="8 14" id="KW-0862">Zinc</keyword>
<feature type="binding site" evidence="14">
    <location>
        <position position="56"/>
    </location>
    <ligand>
        <name>Zn(2+)</name>
        <dbReference type="ChEBI" id="CHEBI:29105"/>
        <note>catalytic</note>
    </ligand>
</feature>
<accession>A0A133NFF4</accession>
<dbReference type="EC" id="3.5.4.5" evidence="4 15"/>
<comment type="similarity">
    <text evidence="3 15">Belongs to the cytidine and deoxycytidylate deaminase family.</text>
</comment>
<evidence type="ECO:0000256" key="8">
    <source>
        <dbReference type="ARBA" id="ARBA00022833"/>
    </source>
</evidence>
<dbReference type="CDD" id="cd01283">
    <property type="entry name" value="cytidine_deaminase"/>
    <property type="match status" value="1"/>
</dbReference>
<dbReference type="Pfam" id="PF00383">
    <property type="entry name" value="dCMP_cyt_deam_1"/>
    <property type="match status" value="1"/>
</dbReference>